<dbReference type="PANTHER" id="PTHR37827:SF1">
    <property type="entry name" value="HNH DOMAIN-CONTAINING PROTEIN"/>
    <property type="match status" value="1"/>
</dbReference>
<protein>
    <submittedName>
        <fullName evidence="2">Uncharacterized protein</fullName>
    </submittedName>
</protein>
<reference evidence="2 3" key="1">
    <citation type="journal article" date="2004" name="Science">
        <title>The genome of the diatom Thalassiosira pseudonana: ecology, evolution, and metabolism.</title>
        <authorList>
            <person name="Armbrust E.V."/>
            <person name="Berges J.A."/>
            <person name="Bowler C."/>
            <person name="Green B.R."/>
            <person name="Martinez D."/>
            <person name="Putnam N.H."/>
            <person name="Zhou S."/>
            <person name="Allen A.E."/>
            <person name="Apt K.E."/>
            <person name="Bechner M."/>
            <person name="Brzezinski M.A."/>
            <person name="Chaal B.K."/>
            <person name="Chiovitti A."/>
            <person name="Davis A.K."/>
            <person name="Demarest M.S."/>
            <person name="Detter J.C."/>
            <person name="Glavina T."/>
            <person name="Goodstein D."/>
            <person name="Hadi M.Z."/>
            <person name="Hellsten U."/>
            <person name="Hildebrand M."/>
            <person name="Jenkins B.D."/>
            <person name="Jurka J."/>
            <person name="Kapitonov V.V."/>
            <person name="Kroger N."/>
            <person name="Lau W.W."/>
            <person name="Lane T.W."/>
            <person name="Larimer F.W."/>
            <person name="Lippmeier J.C."/>
            <person name="Lucas S."/>
            <person name="Medina M."/>
            <person name="Montsant A."/>
            <person name="Obornik M."/>
            <person name="Parker M.S."/>
            <person name="Palenik B."/>
            <person name="Pazour G.J."/>
            <person name="Richardson P.M."/>
            <person name="Rynearson T.A."/>
            <person name="Saito M.A."/>
            <person name="Schwartz D.C."/>
            <person name="Thamatrakoln K."/>
            <person name="Valentin K."/>
            <person name="Vardi A."/>
            <person name="Wilkerson F.P."/>
            <person name="Rokhsar D.S."/>
        </authorList>
    </citation>
    <scope>NUCLEOTIDE SEQUENCE [LARGE SCALE GENOMIC DNA]</scope>
    <source>
        <strain evidence="2 3">CCMP1335</strain>
    </source>
</reference>
<evidence type="ECO:0000313" key="3">
    <source>
        <dbReference type="Proteomes" id="UP000001449"/>
    </source>
</evidence>
<proteinExistence type="predicted"/>
<feature type="region of interest" description="Disordered" evidence="1">
    <location>
        <begin position="87"/>
        <end position="117"/>
    </location>
</feature>
<dbReference type="Proteomes" id="UP000001449">
    <property type="component" value="Chromosome 10"/>
</dbReference>
<dbReference type="RefSeq" id="XP_002292668.1">
    <property type="nucleotide sequence ID" value="XM_002292632.1"/>
</dbReference>
<dbReference type="HOGENOM" id="CLU_1028407_0_0_1"/>
<name>B8C9I4_THAPS</name>
<feature type="compositionally biased region" description="Acidic residues" evidence="1">
    <location>
        <begin position="90"/>
        <end position="117"/>
    </location>
</feature>
<accession>B8C9I4</accession>
<dbReference type="eggNOG" id="ENOG502RCV6">
    <property type="taxonomic scope" value="Eukaryota"/>
</dbReference>
<dbReference type="PaxDb" id="35128-Thaps8448"/>
<reference evidence="2 3" key="2">
    <citation type="journal article" date="2008" name="Nature">
        <title>The Phaeodactylum genome reveals the evolutionary history of diatom genomes.</title>
        <authorList>
            <person name="Bowler C."/>
            <person name="Allen A.E."/>
            <person name="Badger J.H."/>
            <person name="Grimwood J."/>
            <person name="Jabbari K."/>
            <person name="Kuo A."/>
            <person name="Maheswari U."/>
            <person name="Martens C."/>
            <person name="Maumus F."/>
            <person name="Otillar R.P."/>
            <person name="Rayko E."/>
            <person name="Salamov A."/>
            <person name="Vandepoele K."/>
            <person name="Beszteri B."/>
            <person name="Gruber A."/>
            <person name="Heijde M."/>
            <person name="Katinka M."/>
            <person name="Mock T."/>
            <person name="Valentin K."/>
            <person name="Verret F."/>
            <person name="Berges J.A."/>
            <person name="Brownlee C."/>
            <person name="Cadoret J.P."/>
            <person name="Chiovitti A."/>
            <person name="Choi C.J."/>
            <person name="Coesel S."/>
            <person name="De Martino A."/>
            <person name="Detter J.C."/>
            <person name="Durkin C."/>
            <person name="Falciatore A."/>
            <person name="Fournet J."/>
            <person name="Haruta M."/>
            <person name="Huysman M.J."/>
            <person name="Jenkins B.D."/>
            <person name="Jiroutova K."/>
            <person name="Jorgensen R.E."/>
            <person name="Joubert Y."/>
            <person name="Kaplan A."/>
            <person name="Kroger N."/>
            <person name="Kroth P.G."/>
            <person name="La Roche J."/>
            <person name="Lindquist E."/>
            <person name="Lommer M."/>
            <person name="Martin-Jezequel V."/>
            <person name="Lopez P.J."/>
            <person name="Lucas S."/>
            <person name="Mangogna M."/>
            <person name="McGinnis K."/>
            <person name="Medlin L.K."/>
            <person name="Montsant A."/>
            <person name="Oudot-Le Secq M.P."/>
            <person name="Napoli C."/>
            <person name="Obornik M."/>
            <person name="Parker M.S."/>
            <person name="Petit J.L."/>
            <person name="Porcel B.M."/>
            <person name="Poulsen N."/>
            <person name="Robison M."/>
            <person name="Rychlewski L."/>
            <person name="Rynearson T.A."/>
            <person name="Schmutz J."/>
            <person name="Shapiro H."/>
            <person name="Siaut M."/>
            <person name="Stanley M."/>
            <person name="Sussman M.R."/>
            <person name="Taylor A.R."/>
            <person name="Vardi A."/>
            <person name="von Dassow P."/>
            <person name="Vyverman W."/>
            <person name="Willis A."/>
            <person name="Wyrwicz L.S."/>
            <person name="Rokhsar D.S."/>
            <person name="Weissenbach J."/>
            <person name="Armbrust E.V."/>
            <person name="Green B.R."/>
            <person name="Van de Peer Y."/>
            <person name="Grigoriev I.V."/>
        </authorList>
    </citation>
    <scope>NUCLEOTIDE SEQUENCE [LARGE SCALE GENOMIC DNA]</scope>
    <source>
        <strain evidence="2 3">CCMP1335</strain>
    </source>
</reference>
<dbReference type="STRING" id="35128.B8C9I4"/>
<evidence type="ECO:0000313" key="2">
    <source>
        <dbReference type="EMBL" id="EED89864.1"/>
    </source>
</evidence>
<dbReference type="PANTHER" id="PTHR37827">
    <property type="entry name" value="TUDOR DOMAIN-CONTAINING PROTEIN"/>
    <property type="match status" value="1"/>
</dbReference>
<keyword evidence="3" id="KW-1185">Reference proteome</keyword>
<gene>
    <name evidence="2" type="ORF">THAPSDRAFT_8448</name>
</gene>
<organism evidence="2 3">
    <name type="scientific">Thalassiosira pseudonana</name>
    <name type="common">Marine diatom</name>
    <name type="synonym">Cyclotella nana</name>
    <dbReference type="NCBI Taxonomy" id="35128"/>
    <lineage>
        <taxon>Eukaryota</taxon>
        <taxon>Sar</taxon>
        <taxon>Stramenopiles</taxon>
        <taxon>Ochrophyta</taxon>
        <taxon>Bacillariophyta</taxon>
        <taxon>Coscinodiscophyceae</taxon>
        <taxon>Thalassiosirophycidae</taxon>
        <taxon>Thalassiosirales</taxon>
        <taxon>Thalassiosiraceae</taxon>
        <taxon>Thalassiosira</taxon>
    </lineage>
</organism>
<dbReference type="EMBL" id="CM000646">
    <property type="protein sequence ID" value="EED89864.1"/>
    <property type="molecule type" value="Genomic_DNA"/>
</dbReference>
<evidence type="ECO:0000256" key="1">
    <source>
        <dbReference type="SAM" id="MobiDB-lite"/>
    </source>
</evidence>
<dbReference type="AlphaFoldDB" id="B8C9I4"/>
<dbReference type="InParanoid" id="B8C9I4"/>
<sequence>MEDTFVHCLKKQLQALNLCSSEEEYRSIAEAIASQDVFEASESYLQLVTSSLLEYFEETVSELGAKEAIRKIAVNTWGDDVVDGLGSFGCDDDNNHDDSDDEEEEDEEEDIEPEGDDYFIGKGECELCERTIKLTRHHLIPKSTWPRMKKRLLNAAPTIEAMNAVRSNKSIDNDIQEETQQVLQLKLEKALGTAKMDLTNLPASITQATIRCYLSQVCNLCRQCHSAVHRIHSEWELATEFNTIDRLLECEDVRKFGMWANKQRPGKFAINK</sequence>
<dbReference type="KEGG" id="tps:THAPSDRAFT_8448"/>
<dbReference type="GeneID" id="7445909"/>